<evidence type="ECO:0000256" key="7">
    <source>
        <dbReference type="RuleBase" id="RU361153"/>
    </source>
</evidence>
<evidence type="ECO:0000256" key="1">
    <source>
        <dbReference type="ARBA" id="ARBA00005641"/>
    </source>
</evidence>
<dbReference type="SUPFAM" id="SSF51445">
    <property type="entry name" value="(Trans)glycosidases"/>
    <property type="match status" value="1"/>
</dbReference>
<dbReference type="Proteomes" id="UP000239747">
    <property type="component" value="Unassembled WGS sequence"/>
</dbReference>
<evidence type="ECO:0000256" key="2">
    <source>
        <dbReference type="ARBA" id="ARBA00022801"/>
    </source>
</evidence>
<evidence type="ECO:0000256" key="5">
    <source>
        <dbReference type="ARBA" id="ARBA00023295"/>
    </source>
</evidence>
<dbReference type="PANTHER" id="PTHR31297">
    <property type="entry name" value="GLUCAN ENDO-1,6-BETA-GLUCOSIDASE B"/>
    <property type="match status" value="1"/>
</dbReference>
<dbReference type="InterPro" id="IPR001547">
    <property type="entry name" value="Glyco_hydro_5"/>
</dbReference>
<dbReference type="InterPro" id="IPR017853">
    <property type="entry name" value="GH"/>
</dbReference>
<keyword evidence="8" id="KW-1133">Transmembrane helix</keyword>
<dbReference type="GO" id="GO:0009986">
    <property type="term" value="C:cell surface"/>
    <property type="evidence" value="ECO:0007669"/>
    <property type="project" value="TreeGrafter"/>
</dbReference>
<organism evidence="10 11">
    <name type="scientific">Nonlabens arenilitoris</name>
    <dbReference type="NCBI Taxonomy" id="1217969"/>
    <lineage>
        <taxon>Bacteria</taxon>
        <taxon>Pseudomonadati</taxon>
        <taxon>Bacteroidota</taxon>
        <taxon>Flavobacteriia</taxon>
        <taxon>Flavobacteriales</taxon>
        <taxon>Flavobacteriaceae</taxon>
        <taxon>Nonlabens</taxon>
    </lineage>
</organism>
<evidence type="ECO:0000259" key="9">
    <source>
        <dbReference type="Pfam" id="PF00150"/>
    </source>
</evidence>
<evidence type="ECO:0000256" key="8">
    <source>
        <dbReference type="SAM" id="Phobius"/>
    </source>
</evidence>
<feature type="transmembrane region" description="Helical" evidence="8">
    <location>
        <begin position="12"/>
        <end position="38"/>
    </location>
</feature>
<keyword evidence="5 7" id="KW-0326">Glycosidase</keyword>
<evidence type="ECO:0000256" key="6">
    <source>
        <dbReference type="ARBA" id="ARBA00023326"/>
    </source>
</evidence>
<proteinExistence type="inferred from homology"/>
<dbReference type="GO" id="GO:0030245">
    <property type="term" value="P:cellulose catabolic process"/>
    <property type="evidence" value="ECO:0007669"/>
    <property type="project" value="UniProtKB-KW"/>
</dbReference>
<dbReference type="GO" id="GO:0005576">
    <property type="term" value="C:extracellular region"/>
    <property type="evidence" value="ECO:0007669"/>
    <property type="project" value="TreeGrafter"/>
</dbReference>
<keyword evidence="6" id="KW-0624">Polysaccharide degradation</keyword>
<evidence type="ECO:0000256" key="4">
    <source>
        <dbReference type="ARBA" id="ARBA00023277"/>
    </source>
</evidence>
<evidence type="ECO:0000313" key="10">
    <source>
        <dbReference type="EMBL" id="PQJ31634.1"/>
    </source>
</evidence>
<dbReference type="PANTHER" id="PTHR31297:SF41">
    <property type="entry name" value="ENDOGLUCANASE, PUTATIVE (AFU_ORTHOLOGUE AFUA_5G01830)-RELATED"/>
    <property type="match status" value="1"/>
</dbReference>
<reference evidence="10 11" key="1">
    <citation type="submission" date="2017-01" db="EMBL/GenBank/DDBJ databases">
        <title>Trade-off between light-utilization and light-protection in marine flavobacteria.</title>
        <authorList>
            <person name="Kumagai Y."/>
            <person name="Yoshizawa S."/>
            <person name="Kogure K."/>
            <person name="Iwasaki W."/>
        </authorList>
    </citation>
    <scope>NUCLEOTIDE SEQUENCE [LARGE SCALE GENOMIC DNA]</scope>
    <source>
        <strain evidence="10 11">KCTC 32109</strain>
    </source>
</reference>
<keyword evidence="2 7" id="KW-0378">Hydrolase</keyword>
<feature type="domain" description="Glycoside hydrolase family 5" evidence="9">
    <location>
        <begin position="232"/>
        <end position="466"/>
    </location>
</feature>
<dbReference type="Pfam" id="PF00150">
    <property type="entry name" value="Cellulase"/>
    <property type="match status" value="1"/>
</dbReference>
<comment type="similarity">
    <text evidence="1 7">Belongs to the glycosyl hydrolase 5 (cellulase A) family.</text>
</comment>
<keyword evidence="8" id="KW-0812">Transmembrane</keyword>
<dbReference type="AlphaFoldDB" id="A0A2S7UB43"/>
<gene>
    <name evidence="10" type="ORF">BST92_06695</name>
</gene>
<sequence length="507" mass="58680">MYTVNRTNKNILRGGLILFYIFIIALITLGISSLYSYLNTGADRSTMLHTEQIQERYYIPIIEWDTSSIKGRPLDATTLQSVEEDYLNAWYVRVRALKNNSLTGIEDYYTANATAKITQLIDYNLSKKISVEMTTLEHHPKVEFFSEDGQLIVLTDTDVLVHEQLYKDGVFVNKSSSLNSYKIILLLEDGYWRIRQFVKTSSTEKLKKVSSRPLNINLKGINYYPRSAPWDTFGTQFHQDTIATDFKIIKDAGLNSIRIFVGYEDFGKEHVAVDKLERLQVLLDQAQIADIKVLVTLFDFYGNYTVSDWTMTQQHLLQVVQTIKDHDALLGYDIKNEPDLDYNSRNKEAVESWLEHMIYRIKLIDDMHPITIGWSNIISATALVDQVDFVTFHYYQPLNELESALTDLKNTTGHKKIAVTEYGVSSYSGLWNLMGSSEEEQANYHKEAQELLNKNKLAFMSWTLYDFESVPENVTGTYPWRRNPQKFYGFLDSRGKKKSSFKYINQH</sequence>
<keyword evidence="3" id="KW-0136">Cellulose degradation</keyword>
<dbReference type="InterPro" id="IPR050386">
    <property type="entry name" value="Glycosyl_hydrolase_5"/>
</dbReference>
<dbReference type="PROSITE" id="PS00659">
    <property type="entry name" value="GLYCOSYL_HYDROL_F5"/>
    <property type="match status" value="1"/>
</dbReference>
<evidence type="ECO:0000313" key="11">
    <source>
        <dbReference type="Proteomes" id="UP000239747"/>
    </source>
</evidence>
<name>A0A2S7UB43_9FLAO</name>
<comment type="caution">
    <text evidence="10">The sequence shown here is derived from an EMBL/GenBank/DDBJ whole genome shotgun (WGS) entry which is preliminary data.</text>
</comment>
<accession>A0A2S7UB43</accession>
<keyword evidence="11" id="KW-1185">Reference proteome</keyword>
<keyword evidence="8" id="KW-0472">Membrane</keyword>
<keyword evidence="4" id="KW-0119">Carbohydrate metabolism</keyword>
<protein>
    <submittedName>
        <fullName evidence="10">Glycosyl hydrolase family 5</fullName>
    </submittedName>
</protein>
<evidence type="ECO:0000256" key="3">
    <source>
        <dbReference type="ARBA" id="ARBA00023001"/>
    </source>
</evidence>
<dbReference type="GO" id="GO:0008422">
    <property type="term" value="F:beta-glucosidase activity"/>
    <property type="evidence" value="ECO:0007669"/>
    <property type="project" value="TreeGrafter"/>
</dbReference>
<dbReference type="Gene3D" id="3.20.20.80">
    <property type="entry name" value="Glycosidases"/>
    <property type="match status" value="1"/>
</dbReference>
<dbReference type="InterPro" id="IPR018087">
    <property type="entry name" value="Glyco_hydro_5_CS"/>
</dbReference>
<dbReference type="EMBL" id="MTPW01000001">
    <property type="protein sequence ID" value="PQJ31634.1"/>
    <property type="molecule type" value="Genomic_DNA"/>
</dbReference>